<dbReference type="AlphaFoldDB" id="A0A1D6I3D5"/>
<evidence type="ECO:0000256" key="8">
    <source>
        <dbReference type="ARBA" id="ARBA00048679"/>
    </source>
</evidence>
<dbReference type="InterPro" id="IPR000719">
    <property type="entry name" value="Prot_kinase_dom"/>
</dbReference>
<evidence type="ECO:0000256" key="6">
    <source>
        <dbReference type="ARBA" id="ARBA00022840"/>
    </source>
</evidence>
<comment type="catalytic activity">
    <reaction evidence="8">
        <text>L-seryl-[protein] + ATP = O-phospho-L-seryl-[protein] + ADP + H(+)</text>
        <dbReference type="Rhea" id="RHEA:17989"/>
        <dbReference type="Rhea" id="RHEA-COMP:9863"/>
        <dbReference type="Rhea" id="RHEA-COMP:11604"/>
        <dbReference type="ChEBI" id="CHEBI:15378"/>
        <dbReference type="ChEBI" id="CHEBI:29999"/>
        <dbReference type="ChEBI" id="CHEBI:30616"/>
        <dbReference type="ChEBI" id="CHEBI:83421"/>
        <dbReference type="ChEBI" id="CHEBI:456216"/>
        <dbReference type="EC" id="2.7.11.1"/>
    </reaction>
</comment>
<evidence type="ECO:0000256" key="2">
    <source>
        <dbReference type="ARBA" id="ARBA00022527"/>
    </source>
</evidence>
<dbReference type="PROSITE" id="PS50011">
    <property type="entry name" value="PROTEIN_KINASE_DOM"/>
    <property type="match status" value="1"/>
</dbReference>
<evidence type="ECO:0000256" key="4">
    <source>
        <dbReference type="ARBA" id="ARBA00022741"/>
    </source>
</evidence>
<comment type="catalytic activity">
    <reaction evidence="7">
        <text>L-threonyl-[protein] + ATP = O-phospho-L-threonyl-[protein] + ADP + H(+)</text>
        <dbReference type="Rhea" id="RHEA:46608"/>
        <dbReference type="Rhea" id="RHEA-COMP:11060"/>
        <dbReference type="Rhea" id="RHEA-COMP:11605"/>
        <dbReference type="ChEBI" id="CHEBI:15378"/>
        <dbReference type="ChEBI" id="CHEBI:30013"/>
        <dbReference type="ChEBI" id="CHEBI:30616"/>
        <dbReference type="ChEBI" id="CHEBI:61977"/>
        <dbReference type="ChEBI" id="CHEBI:456216"/>
        <dbReference type="EC" id="2.7.11.1"/>
    </reaction>
</comment>
<keyword evidence="2 10" id="KW-0723">Serine/threonine-protein kinase</keyword>
<gene>
    <name evidence="10" type="ORF">ZEAMMB73_Zm00001d020297</name>
</gene>
<dbReference type="Gene3D" id="3.30.200.20">
    <property type="entry name" value="Phosphorylase Kinase, domain 1"/>
    <property type="match status" value="1"/>
</dbReference>
<proteinExistence type="predicted"/>
<dbReference type="EMBL" id="CM007650">
    <property type="protein sequence ID" value="ONM54664.1"/>
    <property type="molecule type" value="Genomic_DNA"/>
</dbReference>
<sequence length="159" mass="17740">MGCSISGLNALYDAATGGGDVWINERRFRVLRQIGEGGFAFVYLVREHQPASDAAFARRDPAHVSEDGTYAMKKVLIQSKEQLDLVREEIRVSSLFNHPNLLPLLDHAIIAVKVLTPSNPLQFLSQPEELDVKDNILVAIFCKAGVSVPYNRHHDFEIN</sequence>
<organism evidence="10">
    <name type="scientific">Zea mays</name>
    <name type="common">Maize</name>
    <dbReference type="NCBI Taxonomy" id="4577"/>
    <lineage>
        <taxon>Eukaryota</taxon>
        <taxon>Viridiplantae</taxon>
        <taxon>Streptophyta</taxon>
        <taxon>Embryophyta</taxon>
        <taxon>Tracheophyta</taxon>
        <taxon>Spermatophyta</taxon>
        <taxon>Magnoliopsida</taxon>
        <taxon>Liliopsida</taxon>
        <taxon>Poales</taxon>
        <taxon>Poaceae</taxon>
        <taxon>PACMAD clade</taxon>
        <taxon>Panicoideae</taxon>
        <taxon>Andropogonodae</taxon>
        <taxon>Andropogoneae</taxon>
        <taxon>Tripsacinae</taxon>
        <taxon>Zea</taxon>
    </lineage>
</organism>
<dbReference type="EC" id="2.7.11.1" evidence="1"/>
<protein>
    <recommendedName>
        <fullName evidence="1">non-specific serine/threonine protein kinase</fullName>
        <ecNumber evidence="1">2.7.11.1</ecNumber>
    </recommendedName>
</protein>
<feature type="domain" description="Protein kinase" evidence="9">
    <location>
        <begin position="28"/>
        <end position="159"/>
    </location>
</feature>
<keyword evidence="3" id="KW-0808">Transferase</keyword>
<evidence type="ECO:0000313" key="10">
    <source>
        <dbReference type="EMBL" id="ONM54664.1"/>
    </source>
</evidence>
<dbReference type="PANTHER" id="PTHR45998:SF2">
    <property type="entry name" value="SERINE_THREONINE-PROTEIN KINASE 16"/>
    <property type="match status" value="1"/>
</dbReference>
<dbReference type="GO" id="GO:0004674">
    <property type="term" value="F:protein serine/threonine kinase activity"/>
    <property type="evidence" value="ECO:0007669"/>
    <property type="project" value="UniProtKB-KW"/>
</dbReference>
<accession>A0A1D6I3D5</accession>
<evidence type="ECO:0000256" key="7">
    <source>
        <dbReference type="ARBA" id="ARBA00047899"/>
    </source>
</evidence>
<dbReference type="InterPro" id="IPR052239">
    <property type="entry name" value="Ser/Thr-specific_kinases"/>
</dbReference>
<evidence type="ECO:0000256" key="5">
    <source>
        <dbReference type="ARBA" id="ARBA00022777"/>
    </source>
</evidence>
<dbReference type="SUPFAM" id="SSF56112">
    <property type="entry name" value="Protein kinase-like (PK-like)"/>
    <property type="match status" value="1"/>
</dbReference>
<evidence type="ECO:0000256" key="3">
    <source>
        <dbReference type="ARBA" id="ARBA00022679"/>
    </source>
</evidence>
<dbReference type="PANTHER" id="PTHR45998">
    <property type="entry name" value="SERINE/THREONINE-PROTEIN KINASE 16"/>
    <property type="match status" value="1"/>
</dbReference>
<keyword evidence="4" id="KW-0547">Nucleotide-binding</keyword>
<name>A0A1D6I3D5_MAIZE</name>
<keyword evidence="6" id="KW-0067">ATP-binding</keyword>
<dbReference type="ExpressionAtlas" id="A0A1D6I3D5">
    <property type="expression patterns" value="baseline and differential"/>
</dbReference>
<evidence type="ECO:0000256" key="1">
    <source>
        <dbReference type="ARBA" id="ARBA00012513"/>
    </source>
</evidence>
<reference evidence="10" key="1">
    <citation type="submission" date="2015-12" db="EMBL/GenBank/DDBJ databases">
        <title>Update maize B73 reference genome by single molecule sequencing technologies.</title>
        <authorList>
            <consortium name="Maize Genome Sequencing Project"/>
            <person name="Ware D."/>
        </authorList>
    </citation>
    <scope>NUCLEOTIDE SEQUENCE [LARGE SCALE GENOMIC DNA]</scope>
    <source>
        <tissue evidence="10">Seedling</tissue>
    </source>
</reference>
<evidence type="ECO:0000259" key="9">
    <source>
        <dbReference type="PROSITE" id="PS50011"/>
    </source>
</evidence>
<dbReference type="InterPro" id="IPR011009">
    <property type="entry name" value="Kinase-like_dom_sf"/>
</dbReference>
<dbReference type="GO" id="GO:0005524">
    <property type="term" value="F:ATP binding"/>
    <property type="evidence" value="ECO:0007669"/>
    <property type="project" value="UniProtKB-KW"/>
</dbReference>
<keyword evidence="5 10" id="KW-0418">Kinase</keyword>